<evidence type="ECO:0000313" key="3">
    <source>
        <dbReference type="Proteomes" id="UP001056429"/>
    </source>
</evidence>
<keyword evidence="1" id="KW-1133">Transmembrane helix</keyword>
<gene>
    <name evidence="2" type="ORF">KDK92_00590</name>
</gene>
<reference evidence="2" key="1">
    <citation type="journal article" date="2021" name="mSystems">
        <title>Bacteria and Archaea Synergistically Convert Glycine Betaine to Biogenic Methane in the Formosa Cold Seep of the South China Sea.</title>
        <authorList>
            <person name="Li L."/>
            <person name="Zhang W."/>
            <person name="Zhang S."/>
            <person name="Song L."/>
            <person name="Sun Q."/>
            <person name="Zhang H."/>
            <person name="Xiang H."/>
            <person name="Dong X."/>
        </authorList>
    </citation>
    <scope>NUCLEOTIDE SEQUENCE</scope>
    <source>
        <strain evidence="2">ZWT</strain>
    </source>
</reference>
<proteinExistence type="predicted"/>
<feature type="transmembrane region" description="Helical" evidence="1">
    <location>
        <begin position="198"/>
        <end position="219"/>
    </location>
</feature>
<protein>
    <submittedName>
        <fullName evidence="2">Uncharacterized protein</fullName>
    </submittedName>
</protein>
<reference evidence="2" key="2">
    <citation type="submission" date="2021-04" db="EMBL/GenBank/DDBJ databases">
        <authorList>
            <person name="Dong X."/>
        </authorList>
    </citation>
    <scope>NUCLEOTIDE SEQUENCE</scope>
    <source>
        <strain evidence="2">ZWT</strain>
    </source>
</reference>
<organism evidence="2 3">
    <name type="scientific">Oceanirhabdus seepicola</name>
    <dbReference type="NCBI Taxonomy" id="2828781"/>
    <lineage>
        <taxon>Bacteria</taxon>
        <taxon>Bacillati</taxon>
        <taxon>Bacillota</taxon>
        <taxon>Clostridia</taxon>
        <taxon>Eubacteriales</taxon>
        <taxon>Clostridiaceae</taxon>
        <taxon>Oceanirhabdus</taxon>
    </lineage>
</organism>
<sequence>MDIKKVFRLTWGKAMTTLCIYIFLPIVPIREFVCDAPPQLIYYTFVRFFKGLISYKGRWFHSIDVSLITIISLFITYFTLSIINYYCNKDEFKRILKRLFKVNKLRMIIFIIGITTIPYIVLDYITGLYGGTTALPISLSILRNVFDLYFDGFGIPISIFTFLFFKLDVFVLRRILSFTQITYFYARVPSDLARTNIVILILILFMIIIEWYLLAGIFSKLVKLIKKKK</sequence>
<name>A0A9J6NVD1_9CLOT</name>
<dbReference type="AlphaFoldDB" id="A0A9J6NVD1"/>
<feature type="transmembrane region" description="Helical" evidence="1">
    <location>
        <begin position="148"/>
        <end position="165"/>
    </location>
</feature>
<feature type="transmembrane region" description="Helical" evidence="1">
    <location>
        <begin position="12"/>
        <end position="29"/>
    </location>
</feature>
<keyword evidence="3" id="KW-1185">Reference proteome</keyword>
<feature type="transmembrane region" description="Helical" evidence="1">
    <location>
        <begin position="65"/>
        <end position="87"/>
    </location>
</feature>
<evidence type="ECO:0000313" key="2">
    <source>
        <dbReference type="EMBL" id="MCM1988219.1"/>
    </source>
</evidence>
<feature type="transmembrane region" description="Helical" evidence="1">
    <location>
        <begin position="108"/>
        <end position="128"/>
    </location>
</feature>
<evidence type="ECO:0000256" key="1">
    <source>
        <dbReference type="SAM" id="Phobius"/>
    </source>
</evidence>
<keyword evidence="1" id="KW-0472">Membrane</keyword>
<keyword evidence="1" id="KW-0812">Transmembrane</keyword>
<dbReference type="RefSeq" id="WP_250857077.1">
    <property type="nucleotide sequence ID" value="NZ_JAGSOJ010000001.1"/>
</dbReference>
<dbReference type="Proteomes" id="UP001056429">
    <property type="component" value="Unassembled WGS sequence"/>
</dbReference>
<dbReference type="EMBL" id="JAGSOJ010000001">
    <property type="protein sequence ID" value="MCM1988219.1"/>
    <property type="molecule type" value="Genomic_DNA"/>
</dbReference>
<comment type="caution">
    <text evidence="2">The sequence shown here is derived from an EMBL/GenBank/DDBJ whole genome shotgun (WGS) entry which is preliminary data.</text>
</comment>
<accession>A0A9J6NVD1</accession>